<evidence type="ECO:0000313" key="1">
    <source>
        <dbReference type="EMBL" id="SFE62736.1"/>
    </source>
</evidence>
<reference evidence="2" key="1">
    <citation type="submission" date="2016-10" db="EMBL/GenBank/DDBJ databases">
        <authorList>
            <person name="Varghese N."/>
            <person name="Submissions S."/>
        </authorList>
    </citation>
    <scope>NUCLEOTIDE SEQUENCE [LARGE SCALE GENOMIC DNA]</scope>
    <source>
        <strain evidence="2">CGMCC 1.10784</strain>
    </source>
</reference>
<gene>
    <name evidence="1" type="ORF">SAMN05216378_3777</name>
</gene>
<sequence length="218" mass="24926">MFQWLVEIEKPNLDESIYQSSFQMKRFESSLEPTDISEVGQLFAAYSVIIGSDAMTQIPTPNETSINLISTEIIPHYTNVKGVYNDGVLQRINVRGLKPTSKMIIENKLKDGIYPVVTDLYRSDDLNLATWRRSLKYFSIRKEDIIPLITRETEKLQHFFQNTFFADTGSVFLSPTGWLLEEKLRESVAIRTFVVFASSLVLVVDEGDNRIVGLDIYA</sequence>
<keyword evidence="2" id="KW-1185">Reference proteome</keyword>
<dbReference type="RefSeq" id="WP_245773068.1">
    <property type="nucleotide sequence ID" value="NZ_FOMT01000003.1"/>
</dbReference>
<dbReference type="Proteomes" id="UP000198855">
    <property type="component" value="Unassembled WGS sequence"/>
</dbReference>
<evidence type="ECO:0000313" key="2">
    <source>
        <dbReference type="Proteomes" id="UP000198855"/>
    </source>
</evidence>
<dbReference type="AlphaFoldDB" id="A0A1I2C2S6"/>
<name>A0A1I2C2S6_9BACL</name>
<dbReference type="EMBL" id="FOMT01000003">
    <property type="protein sequence ID" value="SFE62736.1"/>
    <property type="molecule type" value="Genomic_DNA"/>
</dbReference>
<proteinExistence type="predicted"/>
<protein>
    <submittedName>
        <fullName evidence="1">Uncharacterized protein</fullName>
    </submittedName>
</protein>
<accession>A0A1I2C2S6</accession>
<organism evidence="1 2">
    <name type="scientific">Paenibacillus catalpae</name>
    <dbReference type="NCBI Taxonomy" id="1045775"/>
    <lineage>
        <taxon>Bacteria</taxon>
        <taxon>Bacillati</taxon>
        <taxon>Bacillota</taxon>
        <taxon>Bacilli</taxon>
        <taxon>Bacillales</taxon>
        <taxon>Paenibacillaceae</taxon>
        <taxon>Paenibacillus</taxon>
    </lineage>
</organism>